<dbReference type="PANTHER" id="PTHR24020:SF84">
    <property type="entry name" value="VWFA DOMAIN-CONTAINING PROTEIN"/>
    <property type="match status" value="1"/>
</dbReference>
<evidence type="ECO:0000256" key="4">
    <source>
        <dbReference type="ARBA" id="ARBA00022729"/>
    </source>
</evidence>
<evidence type="ECO:0000256" key="9">
    <source>
        <dbReference type="ARBA" id="ARBA00023278"/>
    </source>
</evidence>
<evidence type="ECO:0000313" key="15">
    <source>
        <dbReference type="Ensembl" id="ENSLLEP00000024669.1"/>
    </source>
</evidence>
<dbReference type="Ensembl" id="ENSLLET00000025614.1">
    <property type="protein sequence ID" value="ENSLLEP00000024669.1"/>
    <property type="gene ID" value="ENSLLEG00000015691.1"/>
</dbReference>
<dbReference type="Gene3D" id="3.40.50.410">
    <property type="entry name" value="von Willebrand factor, type A domain"/>
    <property type="match status" value="8"/>
</dbReference>
<evidence type="ECO:0000256" key="3">
    <source>
        <dbReference type="ARBA" id="ARBA00022530"/>
    </source>
</evidence>
<reference evidence="15" key="2">
    <citation type="submission" date="2025-09" db="UniProtKB">
        <authorList>
            <consortium name="Ensembl"/>
        </authorList>
    </citation>
    <scope>IDENTIFICATION</scope>
</reference>
<sequence length="2265" mass="247378">MEKVIVLLLVVNVLQMSLAQTTDYADVVFLVDGSSTMGDKSFIQTKTFLTKTINQLAIGSDRFRVGLAQYSDDLQVAFSLNTYRAKNPILNHIKSKFSFTGGAINTGNALTKVHESFFNELNVRDKSKYPPILVVITSGTSLDDVKKPSVSLQNDGVRIISMGLQRASIDELKIMATDSSLAFQLSTPRELVALSDEMLIKFQEAVQKYTVLPEVTSLHRPFSTAEPTTAFPFYTTGTNIDPKSVNQTFHCRTGVAADVVFLVDSSRLTSAEHKEIIAFVKHIIYDFEITDYCVHVGIVAYHKSPNLIATLDQGTNRSIVLQLVDNIKVASEDIANTGAAINFTRTDIFGNQIPSRRNQGIEQTAILITHRPSSDSIMEASELLRKENIRVFTVGVSKHNISQLQQISSYPSEQYIVDIKKFSDLSSHAKIFLKKFKNVIEDYVHFSQTNTDMVKDGCLLTEEADIYLLIDGSGSIQYEEFTAMQNFLVDLVDVFDIGPQKVRFGAVQYSDTYLLEFQIGSDYSKTNLKLAIKNFRQLGGGTETGKAMNYTRQLILDPQNARAKNIPVYLIVLTDGESADSVKEAAEVLRSHSVKLFAIGVKAANETQLLEITGDPKRVHFVKDFGALKEIKNKIARQICSSKVCEDMKADVIFLVDSSGSIGDDNYAKMKTFMKHLVNKTTVGRDSIQFGAVQFSDATNLEFQLNSYSTASPIMDAIDRMTYMKETTYTGKALEFVSQYFILANGARPNVKKILILITDGVAHDVVKTPAETLRNSGVIIFSVGVFNANKTQLEEISGKNGKVRYLETFDLLKDIEDELIFEVCTHTEECKKIEKADIVFVMDSSGSIQPPQHQIMKDFVISIINKSEIGPKNVQFGALKYSEDPTEIFYLNTHSTRMDITNAIASDELIKGRTFTAKALEYSKKFFTEERGSRRKSGVPQYLIVITDGVSDDREKLNETARMLQKEGIIVFAIGIDQAKTEELVAMAGSEGKWYLVDSFSGLPDLFVNISEAVCNATECEIESADIVFLIDGSTSISDSNFKTMKDFMVSVVNDFDVASERVHVGVAQYSNAYKLHFRTKRFTEKRKLEHEIQNITQIEGNTLIGSALQKTELELFDPSKSRIREGVHQVLIVITDGKSQDEVAKPAKGLRDKGIDIYAVGVGDVDDTQLLQIAGSGERKFSVENFAALKSIKQRFVRNICTDKTTSNCSADIVVGFDISNQTNGVNLFYSQFLLESRLGDVLSRISALQSATCTPGAKPQISVAFHVKNTEGTVSPQFHIYNSGLIQKLKEVIVSGPSEFTSSYLTSMWEILEKGNSAKAKVLLVFTDGLDEKVELLEATAEQLKRKGLSALVTVALETTHDINDLKFIEFGRGINYLTQMNIGMSDVGMRLAEEMDHVVERTCCCVVCKCTGMRGERGTHGLPGIKGPPGLKGLPGHSGDEGLPGDRGFPGPVGEPGTKGSIGFTGKKGERGRNGEKSNPGEPGLDGVPGEQGNNGIPGKKGEKGDSGEQGGKGPYGSLGSRGRKGHKGDMGEPGANNTIPGPPGAKGDPGSEGKAGSDGVDGEPGPKGIGDIPGRRGPPGEKGVRGENSETGPNGEKGFKGPQGDKGSGGAKGEKGSNGPNGFPGPQGIVGIKGAGGNLGLNGKKGEPGDPGIKGSQGPEGRNGPEGETGVPGYGEPGKNGAKGLRGCPGHPGHKGENGNAGMEGDRGKKGFDGIPGYAEDGGKGDPGTPGLPGRRGRKGPKGIPGHKHCDLIEYVRNKCPCCNGKSQCPVYPTELVFALDMSSEITSIIYQRMLDIVTDILANITIRESNCPSGARISVVSYNSDTKYIIRFSDFQNKGRLIAAVNNIPLERSTKGRDLGGAMRFIARNVFKRSLQGATVRKIVVLFSNGPSRDVDSISTAVMEYSALGIIPAVIAFTAQPVLKRSFTLDSTGTFQVIDIPASGDFKAQIQTLLLCTLCFDTCKPAAACVETHTRPARSAMDITFLLDNSKNMEYVEFEFARNFLSMTIDRLDVSTEPRISNTGDRIALVSDAVHGSNQPKPDMPKVEFDLLTYNSKTRMKRHILEKVQRLNHPPALGFTLERTIDDILSKAPNPRKNKAIVIILFGETSKWDKHTLIEASLTAKCKGYGLFVLSIGREYNDTELTELASRPLDHHLLQLGIMHKPDLEYAVGFLQPYLNSVRRGISKYPPAELRSRCSSISSSRGRRNKRSVSEEELFFENANDQKHDLERKAFPSQSFGRDLDFEDYGQSKHIKNQI</sequence>
<dbReference type="FunFam" id="3.40.50.410:FF:000003">
    <property type="entry name" value="Collagen type VI alpha 3 chain"/>
    <property type="match status" value="1"/>
</dbReference>
<dbReference type="SUPFAM" id="SSF53300">
    <property type="entry name" value="vWA-like"/>
    <property type="match status" value="9"/>
</dbReference>
<comment type="function">
    <text evidence="10">Collagen VI acts as a cell-binding protein.</text>
</comment>
<accession>A0A8C5PM11</accession>
<feature type="domain" description="VWFA" evidence="14">
    <location>
        <begin position="258"/>
        <end position="436"/>
    </location>
</feature>
<organism evidence="15 16">
    <name type="scientific">Leptobrachium leishanense</name>
    <name type="common">Leishan spiny toad</name>
    <dbReference type="NCBI Taxonomy" id="445787"/>
    <lineage>
        <taxon>Eukaryota</taxon>
        <taxon>Metazoa</taxon>
        <taxon>Chordata</taxon>
        <taxon>Craniata</taxon>
        <taxon>Vertebrata</taxon>
        <taxon>Euteleostomi</taxon>
        <taxon>Amphibia</taxon>
        <taxon>Batrachia</taxon>
        <taxon>Anura</taxon>
        <taxon>Pelobatoidea</taxon>
        <taxon>Megophryidae</taxon>
        <taxon>Leptobrachium</taxon>
    </lineage>
</organism>
<feature type="domain" description="VWFA" evidence="14">
    <location>
        <begin position="1027"/>
        <end position="1202"/>
    </location>
</feature>
<feature type="domain" description="VWFA" evidence="14">
    <location>
        <begin position="1780"/>
        <end position="1923"/>
    </location>
</feature>
<reference evidence="15" key="1">
    <citation type="submission" date="2025-08" db="UniProtKB">
        <authorList>
            <consortium name="Ensembl"/>
        </authorList>
    </citation>
    <scope>IDENTIFICATION</scope>
</reference>
<evidence type="ECO:0000256" key="7">
    <source>
        <dbReference type="ARBA" id="ARBA00023119"/>
    </source>
</evidence>
<dbReference type="Pfam" id="PF01391">
    <property type="entry name" value="Collagen"/>
    <property type="match status" value="3"/>
</dbReference>
<dbReference type="OrthoDB" id="10256829at2759"/>
<dbReference type="SMART" id="SM00327">
    <property type="entry name" value="VWA"/>
    <property type="match status" value="8"/>
</dbReference>
<keyword evidence="2" id="KW-0964">Secreted</keyword>
<dbReference type="FunFam" id="3.40.50.410:FF:000021">
    <property type="entry name" value="Collagen, type VI, alpha 3"/>
    <property type="match status" value="1"/>
</dbReference>
<feature type="compositionally biased region" description="Basic and acidic residues" evidence="12">
    <location>
        <begin position="1583"/>
        <end position="1593"/>
    </location>
</feature>
<dbReference type="InterPro" id="IPR050525">
    <property type="entry name" value="ECM_Assembly_Org"/>
</dbReference>
<dbReference type="GeneTree" id="ENSGT00940000155619"/>
<dbReference type="InterPro" id="IPR002035">
    <property type="entry name" value="VWF_A"/>
</dbReference>
<evidence type="ECO:0000256" key="1">
    <source>
        <dbReference type="ARBA" id="ARBA00004498"/>
    </source>
</evidence>
<keyword evidence="7" id="KW-0176">Collagen</keyword>
<keyword evidence="8" id="KW-0325">Glycoprotein</keyword>
<keyword evidence="3" id="KW-0272">Extracellular matrix</keyword>
<evidence type="ECO:0000256" key="2">
    <source>
        <dbReference type="ARBA" id="ARBA00022525"/>
    </source>
</evidence>
<evidence type="ECO:0000256" key="12">
    <source>
        <dbReference type="SAM" id="MobiDB-lite"/>
    </source>
</evidence>
<keyword evidence="16" id="KW-1185">Reference proteome</keyword>
<dbReference type="FunFam" id="3.40.50.410:FF:000004">
    <property type="entry name" value="collagen alpha-6(VI) chain"/>
    <property type="match status" value="4"/>
</dbReference>
<feature type="domain" description="VWFA" evidence="14">
    <location>
        <begin position="465"/>
        <end position="635"/>
    </location>
</feature>
<keyword evidence="4 13" id="KW-0732">Signal</keyword>
<dbReference type="PANTHER" id="PTHR24020">
    <property type="entry name" value="COLLAGEN ALPHA"/>
    <property type="match status" value="1"/>
</dbReference>
<evidence type="ECO:0000256" key="11">
    <source>
        <dbReference type="ARBA" id="ARBA00044000"/>
    </source>
</evidence>
<evidence type="ECO:0000313" key="16">
    <source>
        <dbReference type="Proteomes" id="UP000694569"/>
    </source>
</evidence>
<feature type="domain" description="VWFA" evidence="14">
    <location>
        <begin position="838"/>
        <end position="1011"/>
    </location>
</feature>
<dbReference type="Proteomes" id="UP000694569">
    <property type="component" value="Unplaced"/>
</dbReference>
<feature type="domain" description="VWFA" evidence="14">
    <location>
        <begin position="651"/>
        <end position="820"/>
    </location>
</feature>
<name>A0A8C5PM11_9ANUR</name>
<feature type="compositionally biased region" description="Gly residues" evidence="12">
    <location>
        <begin position="1512"/>
        <end position="1521"/>
    </location>
</feature>
<dbReference type="PROSITE" id="PS50234">
    <property type="entry name" value="VWFA"/>
    <property type="match status" value="8"/>
</dbReference>
<evidence type="ECO:0000256" key="13">
    <source>
        <dbReference type="SAM" id="SignalP"/>
    </source>
</evidence>
<keyword evidence="9" id="KW-0379">Hydroxylation</keyword>
<dbReference type="GO" id="GO:0005589">
    <property type="term" value="C:collagen type VI trimer"/>
    <property type="evidence" value="ECO:0007669"/>
    <property type="project" value="UniProtKB-ARBA"/>
</dbReference>
<feature type="region of interest" description="Disordered" evidence="12">
    <location>
        <begin position="1421"/>
        <end position="1749"/>
    </location>
</feature>
<dbReference type="GO" id="GO:0007155">
    <property type="term" value="P:cell adhesion"/>
    <property type="evidence" value="ECO:0007669"/>
    <property type="project" value="UniProtKB-KW"/>
</dbReference>
<evidence type="ECO:0000256" key="6">
    <source>
        <dbReference type="ARBA" id="ARBA00022889"/>
    </source>
</evidence>
<feature type="compositionally biased region" description="Low complexity" evidence="12">
    <location>
        <begin position="1426"/>
        <end position="1439"/>
    </location>
</feature>
<feature type="compositionally biased region" description="Basic and acidic residues" evidence="12">
    <location>
        <begin position="1471"/>
        <end position="1480"/>
    </location>
</feature>
<protein>
    <recommendedName>
        <fullName evidence="14">VWFA domain-containing protein</fullName>
    </recommendedName>
</protein>
<dbReference type="Pfam" id="PF00092">
    <property type="entry name" value="VWA"/>
    <property type="match status" value="8"/>
</dbReference>
<dbReference type="PRINTS" id="PR00453">
    <property type="entry name" value="VWFADOMAIN"/>
</dbReference>
<feature type="domain" description="VWFA" evidence="14">
    <location>
        <begin position="26"/>
        <end position="198"/>
    </location>
</feature>
<evidence type="ECO:0000259" key="14">
    <source>
        <dbReference type="PROSITE" id="PS50234"/>
    </source>
</evidence>
<dbReference type="CDD" id="cd01472">
    <property type="entry name" value="vWA_collagen"/>
    <property type="match status" value="5"/>
</dbReference>
<evidence type="ECO:0000256" key="10">
    <source>
        <dbReference type="ARBA" id="ARBA00043858"/>
    </source>
</evidence>
<feature type="compositionally biased region" description="Basic residues" evidence="12">
    <location>
        <begin position="1740"/>
        <end position="1749"/>
    </location>
</feature>
<evidence type="ECO:0000256" key="8">
    <source>
        <dbReference type="ARBA" id="ARBA00023180"/>
    </source>
</evidence>
<keyword evidence="5" id="KW-0677">Repeat</keyword>
<dbReference type="CDD" id="cd01450">
    <property type="entry name" value="vWFA_subfamily_ECM"/>
    <property type="match status" value="3"/>
</dbReference>
<dbReference type="InterPro" id="IPR008160">
    <property type="entry name" value="Collagen"/>
</dbReference>
<comment type="similarity">
    <text evidence="11">Belongs to the type VI collagen family.</text>
</comment>
<comment type="subcellular location">
    <subcellularLocation>
        <location evidence="1">Secreted</location>
        <location evidence="1">Extracellular space</location>
        <location evidence="1">Extracellular matrix</location>
    </subcellularLocation>
</comment>
<evidence type="ECO:0000256" key="5">
    <source>
        <dbReference type="ARBA" id="ARBA00022737"/>
    </source>
</evidence>
<feature type="chain" id="PRO_5034514144" description="VWFA domain-containing protein" evidence="13">
    <location>
        <begin position="20"/>
        <end position="2265"/>
    </location>
</feature>
<feature type="domain" description="VWFA" evidence="14">
    <location>
        <begin position="1988"/>
        <end position="2188"/>
    </location>
</feature>
<feature type="signal peptide" evidence="13">
    <location>
        <begin position="1"/>
        <end position="19"/>
    </location>
</feature>
<keyword evidence="6" id="KW-0130">Cell adhesion</keyword>
<feature type="compositionally biased region" description="Gly residues" evidence="12">
    <location>
        <begin position="1636"/>
        <end position="1645"/>
    </location>
</feature>
<proteinExistence type="inferred from homology"/>
<dbReference type="InterPro" id="IPR036465">
    <property type="entry name" value="vWFA_dom_sf"/>
</dbReference>